<feature type="signal peptide" evidence="12">
    <location>
        <begin position="1"/>
        <end position="37"/>
    </location>
</feature>
<comment type="subcellular location">
    <subcellularLocation>
        <location evidence="1 10">Cell outer membrane</location>
        <topology evidence="1 10">Multi-pass membrane protein</topology>
    </subcellularLocation>
</comment>
<dbReference type="InterPro" id="IPR008969">
    <property type="entry name" value="CarboxyPept-like_regulatory"/>
</dbReference>
<dbReference type="GO" id="GO:0044718">
    <property type="term" value="P:siderophore transmembrane transport"/>
    <property type="evidence" value="ECO:0007669"/>
    <property type="project" value="TreeGrafter"/>
</dbReference>
<evidence type="ECO:0000313" key="16">
    <source>
        <dbReference type="Proteomes" id="UP000186953"/>
    </source>
</evidence>
<sequence length="1055" mass="113774">MSQKRDYTLMKSGKRSSFIKSGVLSMLVCLGTQLVQANENTSTSNDVEVKTLQSTITGTVLDDTGQPLPGANVVEKGTTNGTQTDFDGNYSLNVSDGATLVFSYIGFKSREVAVNGQSSVNVTLAEDAAALDEVIVLGYSQQTRGDLTGSVASVDVSEATKAPVVNAASALQGRVSGVTVVQNATPGSPPKINIRGFGTSNNTNPLFIIDGLQTDDPFVLNSINPNDIDQMNVLKDGAAAIYGARASNGVVIITTKGGGYNMDKPVVSVDTYTGFSSVANVPELLNAQQLGDVLYQSAANDGTAFNHPQYGNGSSAVVPSTLNGYTRVVSYDPIVRGPASATVNPNGTDWIDAITRTAVIQSVAFSVANGEENSKYNLSANYLNNPGNLLETDYKIGQIRLNSEFKLGDKVRIGEHFSTAYSNSKGGNGAQYEEAVRSSPLIPLYDDNGNFAGTGAQGTGNSRSPLAQLNRQSDNFNKTVRILGDVYLSAQLMDGLTFKTTISGTINSFNTRGFTALDPEHSEPLGTNALREVNQDGYSWTFTNTLNYKKTFNNSKIDALAGIESVKDGGKGKTISRTGFLFETPDFYLLNNGSGTPNVDNAYDFATSLYSLFGSATYSYGDKYFVTGTLRNDTSSRFTGDNKSATFPSVSAGWVVSKEDFMSADSPVSWFKLKGSWGQLGNQSLPASNPTINISSLNEQYANYAIDGNSIATGAILSSVGNANLKWETSEAINAGIELGFFEDKLNLDFEWFNIKTKDLITQDNSLISTTAIDAAAPYVNAGNVKNTGFDINLRYKDETTYGLKYGFDINFSHYKNEVTDWISDFQTGDDSYRGGAVSRTQVGQAISTFYGREVIGFTDQGRFDYKDVNGDGSINDDDRTFIGSPHPDFTYGFNFNLGYKSFDLSLFLQGSQGNDIYNYTKIFTDFPTFADGNRSTRVLDSWTPINTDATLPALSNSIQNSETQPNSYFVEDGSYLRLKNIQLGYAFSDKITKTIGLDSFRVYIQGTNLLTLTGYDGFDPEIISSVTGNNLTLGVDSQVVPQSRILTLGFNLKL</sequence>
<evidence type="ECO:0000256" key="5">
    <source>
        <dbReference type="ARBA" id="ARBA00022729"/>
    </source>
</evidence>
<dbReference type="Gene3D" id="2.60.40.1120">
    <property type="entry name" value="Carboxypeptidase-like, regulatory domain"/>
    <property type="match status" value="1"/>
</dbReference>
<evidence type="ECO:0000256" key="8">
    <source>
        <dbReference type="ARBA" id="ARBA00023170"/>
    </source>
</evidence>
<dbReference type="InterPro" id="IPR023997">
    <property type="entry name" value="TonB-dep_OMP_SusC/RagA_CS"/>
</dbReference>
<evidence type="ECO:0000259" key="13">
    <source>
        <dbReference type="Pfam" id="PF00593"/>
    </source>
</evidence>
<dbReference type="InterPro" id="IPR012910">
    <property type="entry name" value="Plug_dom"/>
</dbReference>
<evidence type="ECO:0000313" key="15">
    <source>
        <dbReference type="EMBL" id="SIQ79310.1"/>
    </source>
</evidence>
<dbReference type="Gene3D" id="2.170.130.10">
    <property type="entry name" value="TonB-dependent receptor, plug domain"/>
    <property type="match status" value="1"/>
</dbReference>
<keyword evidence="5 12" id="KW-0732">Signal</keyword>
<comment type="similarity">
    <text evidence="10 11">Belongs to the TonB-dependent receptor family.</text>
</comment>
<gene>
    <name evidence="15" type="ORF">SAMN05421797_103190</name>
</gene>
<evidence type="ECO:0000256" key="3">
    <source>
        <dbReference type="ARBA" id="ARBA00022452"/>
    </source>
</evidence>
<evidence type="ECO:0000256" key="6">
    <source>
        <dbReference type="ARBA" id="ARBA00023077"/>
    </source>
</evidence>
<evidence type="ECO:0000256" key="4">
    <source>
        <dbReference type="ARBA" id="ARBA00022692"/>
    </source>
</evidence>
<dbReference type="STRING" id="228959.SAMN05421797_103190"/>
<dbReference type="Pfam" id="PF00593">
    <property type="entry name" value="TonB_dep_Rec_b-barrel"/>
    <property type="match status" value="1"/>
</dbReference>
<evidence type="ECO:0000256" key="12">
    <source>
        <dbReference type="SAM" id="SignalP"/>
    </source>
</evidence>
<dbReference type="InterPro" id="IPR039426">
    <property type="entry name" value="TonB-dep_rcpt-like"/>
</dbReference>
<dbReference type="InterPro" id="IPR036942">
    <property type="entry name" value="Beta-barrel_TonB_sf"/>
</dbReference>
<evidence type="ECO:0000256" key="2">
    <source>
        <dbReference type="ARBA" id="ARBA00022448"/>
    </source>
</evidence>
<keyword evidence="6 11" id="KW-0798">TonB box</keyword>
<dbReference type="AlphaFoldDB" id="A0A1N6VN93"/>
<feature type="domain" description="TonB-dependent receptor-like beta-barrel" evidence="13">
    <location>
        <begin position="447"/>
        <end position="907"/>
    </location>
</feature>
<dbReference type="RefSeq" id="WP_076548577.1">
    <property type="nucleotide sequence ID" value="NZ_FTMA01000003.1"/>
</dbReference>
<evidence type="ECO:0000256" key="11">
    <source>
        <dbReference type="RuleBase" id="RU003357"/>
    </source>
</evidence>
<dbReference type="PANTHER" id="PTHR30069:SF29">
    <property type="entry name" value="HEMOGLOBIN AND HEMOGLOBIN-HAPTOGLOBIN-BINDING PROTEIN 1-RELATED"/>
    <property type="match status" value="1"/>
</dbReference>
<dbReference type="Proteomes" id="UP000186953">
    <property type="component" value="Unassembled WGS sequence"/>
</dbReference>
<dbReference type="GO" id="GO:0009279">
    <property type="term" value="C:cell outer membrane"/>
    <property type="evidence" value="ECO:0007669"/>
    <property type="project" value="UniProtKB-SubCell"/>
</dbReference>
<dbReference type="Pfam" id="PF07715">
    <property type="entry name" value="Plug"/>
    <property type="match status" value="1"/>
</dbReference>
<evidence type="ECO:0000256" key="10">
    <source>
        <dbReference type="PROSITE-ProRule" id="PRU01360"/>
    </source>
</evidence>
<evidence type="ECO:0000256" key="1">
    <source>
        <dbReference type="ARBA" id="ARBA00004571"/>
    </source>
</evidence>
<dbReference type="SUPFAM" id="SSF56935">
    <property type="entry name" value="Porins"/>
    <property type="match status" value="1"/>
</dbReference>
<keyword evidence="4 10" id="KW-0812">Transmembrane</keyword>
<feature type="chain" id="PRO_5009939036" evidence="12">
    <location>
        <begin position="38"/>
        <end position="1055"/>
    </location>
</feature>
<keyword evidence="3 10" id="KW-1134">Transmembrane beta strand</keyword>
<evidence type="ECO:0000256" key="9">
    <source>
        <dbReference type="ARBA" id="ARBA00023237"/>
    </source>
</evidence>
<dbReference type="NCBIfam" id="TIGR04057">
    <property type="entry name" value="SusC_RagA_signa"/>
    <property type="match status" value="1"/>
</dbReference>
<dbReference type="FunFam" id="2.60.40.1120:FF:000003">
    <property type="entry name" value="Outer membrane protein Omp121"/>
    <property type="match status" value="1"/>
</dbReference>
<dbReference type="InterPro" id="IPR037066">
    <property type="entry name" value="Plug_dom_sf"/>
</dbReference>
<proteinExistence type="inferred from homology"/>
<dbReference type="InterPro" id="IPR023996">
    <property type="entry name" value="TonB-dep_OMP_SusC/RagA"/>
</dbReference>
<organism evidence="15 16">
    <name type="scientific">Maribacter ulvicola</name>
    <dbReference type="NCBI Taxonomy" id="228959"/>
    <lineage>
        <taxon>Bacteria</taxon>
        <taxon>Pseudomonadati</taxon>
        <taxon>Bacteroidota</taxon>
        <taxon>Flavobacteriia</taxon>
        <taxon>Flavobacteriales</taxon>
        <taxon>Flavobacteriaceae</taxon>
        <taxon>Maribacter</taxon>
    </lineage>
</organism>
<keyword evidence="9 10" id="KW-0998">Cell outer membrane</keyword>
<dbReference type="SUPFAM" id="SSF49464">
    <property type="entry name" value="Carboxypeptidase regulatory domain-like"/>
    <property type="match status" value="1"/>
</dbReference>
<protein>
    <submittedName>
        <fullName evidence="15">TonB-linked outer membrane protein, SusC/RagA family</fullName>
    </submittedName>
</protein>
<dbReference type="Gene3D" id="2.40.170.20">
    <property type="entry name" value="TonB-dependent receptor, beta-barrel domain"/>
    <property type="match status" value="1"/>
</dbReference>
<keyword evidence="2 10" id="KW-0813">Transport</keyword>
<dbReference type="EMBL" id="FTMA01000003">
    <property type="protein sequence ID" value="SIQ79310.1"/>
    <property type="molecule type" value="Genomic_DNA"/>
</dbReference>
<accession>A0A1N6VN93</accession>
<evidence type="ECO:0000259" key="14">
    <source>
        <dbReference type="Pfam" id="PF07715"/>
    </source>
</evidence>
<dbReference type="PROSITE" id="PS52016">
    <property type="entry name" value="TONB_DEPENDENT_REC_3"/>
    <property type="match status" value="1"/>
</dbReference>
<keyword evidence="7 10" id="KW-0472">Membrane</keyword>
<dbReference type="NCBIfam" id="TIGR04056">
    <property type="entry name" value="OMP_RagA_SusC"/>
    <property type="match status" value="1"/>
</dbReference>
<keyword evidence="16" id="KW-1185">Reference proteome</keyword>
<feature type="domain" description="TonB-dependent receptor plug" evidence="14">
    <location>
        <begin position="146"/>
        <end position="250"/>
    </location>
</feature>
<dbReference type="Pfam" id="PF13715">
    <property type="entry name" value="CarbopepD_reg_2"/>
    <property type="match status" value="1"/>
</dbReference>
<reference evidence="16" key="1">
    <citation type="submission" date="2017-01" db="EMBL/GenBank/DDBJ databases">
        <authorList>
            <person name="Varghese N."/>
            <person name="Submissions S."/>
        </authorList>
    </citation>
    <scope>NUCLEOTIDE SEQUENCE [LARGE SCALE GENOMIC DNA]</scope>
    <source>
        <strain evidence="16">DSM 15366</strain>
    </source>
</reference>
<dbReference type="PANTHER" id="PTHR30069">
    <property type="entry name" value="TONB-DEPENDENT OUTER MEMBRANE RECEPTOR"/>
    <property type="match status" value="1"/>
</dbReference>
<keyword evidence="8" id="KW-0675">Receptor</keyword>
<dbReference type="GO" id="GO:0015344">
    <property type="term" value="F:siderophore uptake transmembrane transporter activity"/>
    <property type="evidence" value="ECO:0007669"/>
    <property type="project" value="TreeGrafter"/>
</dbReference>
<evidence type="ECO:0000256" key="7">
    <source>
        <dbReference type="ARBA" id="ARBA00023136"/>
    </source>
</evidence>
<dbReference type="InterPro" id="IPR000531">
    <property type="entry name" value="Beta-barrel_TonB"/>
</dbReference>
<name>A0A1N6VN93_9FLAO</name>